<dbReference type="REBASE" id="97828">
    <property type="entry name" value="Ueu88C0ORFAP"/>
</dbReference>
<feature type="compositionally biased region" description="Basic and acidic residues" evidence="1">
    <location>
        <begin position="195"/>
        <end position="209"/>
    </location>
</feature>
<sequence>MSDIISCPAPWQTIQGYCKEAPAQNIFLRRNVVLLYSGAISPFPLFPNAGPRIQDMLAPRGSVSDEHTEDGGPFDGLSQSDEYISQYEAIVADLISEHPLSIRDIVEICIRAWNGLLDSRISKEGYRFFYDIHIDGRTIGNLLHDLIPRFLSADWRVGQIKSEKDCVYIPIPEEFDFEVKGAQGGERSLAIHGNRSQDKKSENPDKPDKSGYFLALNYNIDRKNPENTRLTGIRFGWLDESDWKGQEKNTGQQSQPHIFARKHKLARLFPVLANHLDLSDDEIKILEKIINEFIEEEE</sequence>
<dbReference type="EMBL" id="KF900491">
    <property type="protein sequence ID" value="AIE96874.1"/>
    <property type="molecule type" value="Genomic_DNA"/>
</dbReference>
<dbReference type="AlphaFoldDB" id="A0A075G0D1"/>
<name>A0A075G0D1_9EURY</name>
<protein>
    <submittedName>
        <fullName evidence="2">Uncharacterized protein</fullName>
    </submittedName>
</protein>
<evidence type="ECO:0000256" key="1">
    <source>
        <dbReference type="SAM" id="MobiDB-lite"/>
    </source>
</evidence>
<feature type="region of interest" description="Disordered" evidence="1">
    <location>
        <begin position="188"/>
        <end position="209"/>
    </location>
</feature>
<proteinExistence type="predicted"/>
<evidence type="ECO:0000313" key="2">
    <source>
        <dbReference type="EMBL" id="AIE96874.1"/>
    </source>
</evidence>
<accession>A0A075G0D1</accession>
<reference evidence="2" key="1">
    <citation type="journal article" date="2014" name="Genome Biol. Evol.">
        <title>Pangenome evidence for extensive interdomain horizontal transfer affecting lineage core and shell genes in uncultured planktonic thaumarchaeota and euryarchaeota.</title>
        <authorList>
            <person name="Deschamps P."/>
            <person name="Zivanovic Y."/>
            <person name="Moreira D."/>
            <person name="Rodriguez-Valera F."/>
            <person name="Lopez-Garcia P."/>
        </authorList>
    </citation>
    <scope>NUCLEOTIDE SEQUENCE</scope>
</reference>
<dbReference type="InterPro" id="IPR019069">
    <property type="entry name" value="Restrct_endonuc_II_ScaI"/>
</dbReference>
<dbReference type="Pfam" id="PF09569">
    <property type="entry name" value="RE_ScaI"/>
    <property type="match status" value="1"/>
</dbReference>
<organism evidence="2">
    <name type="scientific">uncultured marine group II/III euryarchaeote AD1000_88_C03</name>
    <dbReference type="NCBI Taxonomy" id="1457820"/>
    <lineage>
        <taxon>Archaea</taxon>
        <taxon>Methanobacteriati</taxon>
        <taxon>Methanobacteriota</taxon>
        <taxon>environmental samples</taxon>
    </lineage>
</organism>